<organism evidence="1 2">
    <name type="scientific">Floridaenema aerugineum BLCC-F46</name>
    <dbReference type="NCBI Taxonomy" id="3153654"/>
    <lineage>
        <taxon>Bacteria</taxon>
        <taxon>Bacillati</taxon>
        <taxon>Cyanobacteriota</taxon>
        <taxon>Cyanophyceae</taxon>
        <taxon>Oscillatoriophycideae</taxon>
        <taxon>Aerosakkonematales</taxon>
        <taxon>Aerosakkonemataceae</taxon>
        <taxon>Floridanema</taxon>
        <taxon>Floridanema aerugineum</taxon>
    </lineage>
</organism>
<evidence type="ECO:0000313" key="2">
    <source>
        <dbReference type="Proteomes" id="UP001576774"/>
    </source>
</evidence>
<dbReference type="EMBL" id="JBHFNQ010000042">
    <property type="protein sequence ID" value="MFB2876213.1"/>
    <property type="molecule type" value="Genomic_DNA"/>
</dbReference>
<evidence type="ECO:0000313" key="1">
    <source>
        <dbReference type="EMBL" id="MFB2876213.1"/>
    </source>
</evidence>
<proteinExistence type="predicted"/>
<sequence length="263" mass="30339">MLLRSSSPEEVICITQPHHAWISGQLARMWGNEQFGEVSPHQEVCLAAEQHDIGWLIWEQTPTLNPQTGYPHSFSELATKNHVKNWSKARNFALPLGRYVALLVSLHGTRLYERFRGWENYPETKELVQNFLNDEYAFQQELITKLQNDSYHAPYATPEVIKRNQKLVAVWDALSLIICHGFTGEKIVENVPTTHEEITLTLKNKENHPLEISVSPWPFRKNQVNLVFEGRLLQQKFTDERVMREALSQAPGVTINTSLFPKN</sequence>
<reference evidence="1 2" key="1">
    <citation type="submission" date="2024-09" db="EMBL/GenBank/DDBJ databases">
        <title>Floridaenema gen nov. (Aerosakkonemataceae, Aerosakkonematales ord. nov., Cyanobacteria) from benthic tropical and subtropical fresh waters, with the description of four new species.</title>
        <authorList>
            <person name="Moretto J.A."/>
            <person name="Berthold D.E."/>
            <person name="Lefler F.W."/>
            <person name="Huang I.-S."/>
            <person name="Laughinghouse H. IV."/>
        </authorList>
    </citation>
    <scope>NUCLEOTIDE SEQUENCE [LARGE SCALE GENOMIC DNA]</scope>
    <source>
        <strain evidence="1 2">BLCC-F46</strain>
    </source>
</reference>
<dbReference type="Pfam" id="PF13030">
    <property type="entry name" value="DUF3891"/>
    <property type="match status" value="1"/>
</dbReference>
<name>A0ABV4X0A7_9CYAN</name>
<protein>
    <submittedName>
        <fullName evidence="1">DUF3891 family protein</fullName>
    </submittedName>
</protein>
<dbReference type="Proteomes" id="UP001576774">
    <property type="component" value="Unassembled WGS sequence"/>
</dbReference>
<dbReference type="InterPro" id="IPR024992">
    <property type="entry name" value="DUF3891"/>
</dbReference>
<dbReference type="RefSeq" id="WP_413269352.1">
    <property type="nucleotide sequence ID" value="NZ_JBHFNQ010000042.1"/>
</dbReference>
<gene>
    <name evidence="1" type="ORF">ACE1CC_04915</name>
</gene>
<accession>A0ABV4X0A7</accession>
<comment type="caution">
    <text evidence="1">The sequence shown here is derived from an EMBL/GenBank/DDBJ whole genome shotgun (WGS) entry which is preliminary data.</text>
</comment>
<keyword evidence="2" id="KW-1185">Reference proteome</keyword>